<evidence type="ECO:0000256" key="1">
    <source>
        <dbReference type="SAM" id="Phobius"/>
    </source>
</evidence>
<keyword evidence="1" id="KW-0812">Transmembrane</keyword>
<feature type="transmembrane region" description="Helical" evidence="1">
    <location>
        <begin position="59"/>
        <end position="81"/>
    </location>
</feature>
<name>A0A6H0Y646_9PEZI</name>
<dbReference type="Pfam" id="PF09796">
    <property type="entry name" value="QCR10"/>
    <property type="match status" value="1"/>
</dbReference>
<gene>
    <name evidence="2" type="ORF">AMS68_008021</name>
</gene>
<dbReference type="GO" id="GO:0006122">
    <property type="term" value="P:mitochondrial electron transport, ubiquinol to cytochrome c"/>
    <property type="evidence" value="ECO:0007669"/>
    <property type="project" value="InterPro"/>
</dbReference>
<proteinExistence type="predicted"/>
<dbReference type="InterPro" id="IPR019182">
    <property type="entry name" value="Cytochrome_b-c1_su10_fun"/>
</dbReference>
<sequence>MRATLVRLDQYGLQSAGTKGVQPWAMRQPYQQFRSRYGPNVKQAKYKLGQYDVSYLRRIAPIAVGFGAAAGVFAVFFLNAVPRLQRDVLSKIPLIGGFFTHEIAPEDNPF</sequence>
<dbReference type="GO" id="GO:0005739">
    <property type="term" value="C:mitochondrion"/>
    <property type="evidence" value="ECO:0007669"/>
    <property type="project" value="GOC"/>
</dbReference>
<dbReference type="Proteomes" id="UP000503462">
    <property type="component" value="Chromosome 5"/>
</dbReference>
<accession>A0A6H0Y646</accession>
<keyword evidence="1" id="KW-1133">Transmembrane helix</keyword>
<evidence type="ECO:0000313" key="2">
    <source>
        <dbReference type="EMBL" id="QIX02504.1"/>
    </source>
</evidence>
<dbReference type="AlphaFoldDB" id="A0A6H0Y646"/>
<organism evidence="2 3">
    <name type="scientific">Peltaster fructicola</name>
    <dbReference type="NCBI Taxonomy" id="286661"/>
    <lineage>
        <taxon>Eukaryota</taxon>
        <taxon>Fungi</taxon>
        <taxon>Dikarya</taxon>
        <taxon>Ascomycota</taxon>
        <taxon>Pezizomycotina</taxon>
        <taxon>Dothideomycetes</taxon>
        <taxon>Dothideomycetes incertae sedis</taxon>
        <taxon>Peltaster</taxon>
    </lineage>
</organism>
<dbReference type="PANTHER" id="PTHR28254">
    <property type="entry name" value="CYTOCHROME B-C1 COMPLEX SUBUNIT 10"/>
    <property type="match status" value="1"/>
</dbReference>
<reference evidence="2 3" key="1">
    <citation type="journal article" date="2016" name="Sci. Rep.">
        <title>Peltaster fructicola genome reveals evolution from an invasive phytopathogen to an ectophytic parasite.</title>
        <authorList>
            <person name="Xu C."/>
            <person name="Chen H."/>
            <person name="Gleason M.L."/>
            <person name="Xu J.R."/>
            <person name="Liu H."/>
            <person name="Zhang R."/>
            <person name="Sun G."/>
        </authorList>
    </citation>
    <scope>NUCLEOTIDE SEQUENCE [LARGE SCALE GENOMIC DNA]</scope>
    <source>
        <strain evidence="2 3">LNHT1506</strain>
    </source>
</reference>
<dbReference type="OrthoDB" id="2391627at2759"/>
<dbReference type="EMBL" id="CP051143">
    <property type="protein sequence ID" value="QIX02504.1"/>
    <property type="molecule type" value="Genomic_DNA"/>
</dbReference>
<keyword evidence="3" id="KW-1185">Reference proteome</keyword>
<evidence type="ECO:0000313" key="3">
    <source>
        <dbReference type="Proteomes" id="UP000503462"/>
    </source>
</evidence>
<keyword evidence="1" id="KW-0472">Membrane</keyword>
<protein>
    <submittedName>
        <fullName evidence="2">Uncharacterized protein</fullName>
    </submittedName>
</protein>
<dbReference type="PANTHER" id="PTHR28254:SF1">
    <property type="entry name" value="CYTOCHROME B-C1 COMPLEX SUBUNIT 10, MITOCHONDRIAL"/>
    <property type="match status" value="1"/>
</dbReference>